<feature type="domain" description="CBS" evidence="3">
    <location>
        <begin position="10"/>
        <end position="65"/>
    </location>
</feature>
<evidence type="ECO:0000313" key="4">
    <source>
        <dbReference type="EMBL" id="GGM70161.1"/>
    </source>
</evidence>
<evidence type="ECO:0000256" key="2">
    <source>
        <dbReference type="PROSITE-ProRule" id="PRU00703"/>
    </source>
</evidence>
<feature type="domain" description="CBS" evidence="3">
    <location>
        <begin position="134"/>
        <end position="192"/>
    </location>
</feature>
<keyword evidence="5" id="KW-1185">Reference proteome</keyword>
<dbReference type="PANTHER" id="PTHR43080">
    <property type="entry name" value="CBS DOMAIN-CONTAINING PROTEIN CBSX3, MITOCHONDRIAL"/>
    <property type="match status" value="1"/>
</dbReference>
<dbReference type="AlphaFoldDB" id="A0AA37BR24"/>
<gene>
    <name evidence="4" type="ORF">GCM10007108_05320</name>
</gene>
<accession>A0AA37BR24</accession>
<dbReference type="InterPro" id="IPR046342">
    <property type="entry name" value="CBS_dom_sf"/>
</dbReference>
<dbReference type="Gene3D" id="3.10.580.10">
    <property type="entry name" value="CBS-domain"/>
    <property type="match status" value="2"/>
</dbReference>
<dbReference type="CDD" id="cd02205">
    <property type="entry name" value="CBS_pair_SF"/>
    <property type="match status" value="2"/>
</dbReference>
<dbReference type="InterPro" id="IPR014651">
    <property type="entry name" value="UCP036983_2CBS_MJ1404"/>
</dbReference>
<organism evidence="4 5">
    <name type="scientific">Thermogymnomonas acidicola</name>
    <dbReference type="NCBI Taxonomy" id="399579"/>
    <lineage>
        <taxon>Archaea</taxon>
        <taxon>Methanobacteriati</taxon>
        <taxon>Thermoplasmatota</taxon>
        <taxon>Thermoplasmata</taxon>
        <taxon>Thermoplasmatales</taxon>
        <taxon>Thermogymnomonas</taxon>
    </lineage>
</organism>
<dbReference type="EMBL" id="BMNY01000001">
    <property type="protein sequence ID" value="GGM70161.1"/>
    <property type="molecule type" value="Genomic_DNA"/>
</dbReference>
<protein>
    <recommendedName>
        <fullName evidence="3">CBS domain-containing protein</fullName>
    </recommendedName>
</protein>
<feature type="domain" description="CBS" evidence="3">
    <location>
        <begin position="70"/>
        <end position="127"/>
    </location>
</feature>
<dbReference type="Proteomes" id="UP000632195">
    <property type="component" value="Unassembled WGS sequence"/>
</dbReference>
<dbReference type="SUPFAM" id="SSF54631">
    <property type="entry name" value="CBS-domain pair"/>
    <property type="match status" value="2"/>
</dbReference>
<reference evidence="4" key="1">
    <citation type="journal article" date="2014" name="Int. J. Syst. Evol. Microbiol.">
        <title>Complete genome sequence of Corynebacterium casei LMG S-19264T (=DSM 44701T), isolated from a smear-ripened cheese.</title>
        <authorList>
            <consortium name="US DOE Joint Genome Institute (JGI-PGF)"/>
            <person name="Walter F."/>
            <person name="Albersmeier A."/>
            <person name="Kalinowski J."/>
            <person name="Ruckert C."/>
        </authorList>
    </citation>
    <scope>NUCLEOTIDE SEQUENCE</scope>
    <source>
        <strain evidence="4">JCM 13583</strain>
    </source>
</reference>
<dbReference type="Pfam" id="PF00571">
    <property type="entry name" value="CBS"/>
    <property type="match status" value="4"/>
</dbReference>
<comment type="caution">
    <text evidence="4">The sequence shown here is derived from an EMBL/GenBank/DDBJ whole genome shotgun (WGS) entry which is preliminary data.</text>
</comment>
<dbReference type="PANTHER" id="PTHR43080:SF2">
    <property type="entry name" value="CBS DOMAIN-CONTAINING PROTEIN"/>
    <property type="match status" value="1"/>
</dbReference>
<feature type="domain" description="CBS" evidence="3">
    <location>
        <begin position="212"/>
        <end position="269"/>
    </location>
</feature>
<evidence type="ECO:0000256" key="1">
    <source>
        <dbReference type="ARBA" id="ARBA00023122"/>
    </source>
</evidence>
<dbReference type="PIRSF" id="PIRSF036983">
    <property type="entry name" value="UCP_2CBS_MJ1404"/>
    <property type="match status" value="1"/>
</dbReference>
<dbReference type="InterPro" id="IPR000644">
    <property type="entry name" value="CBS_dom"/>
</dbReference>
<name>A0AA37BR24_9ARCH</name>
<evidence type="ECO:0000259" key="3">
    <source>
        <dbReference type="PROSITE" id="PS51371"/>
    </source>
</evidence>
<keyword evidence="1 2" id="KW-0129">CBS domain</keyword>
<dbReference type="SMART" id="SM00116">
    <property type="entry name" value="CBS"/>
    <property type="match status" value="4"/>
</dbReference>
<proteinExistence type="predicted"/>
<sequence>MMRMKVREIMTPDPEVERIDSRISEAIHRMRESDIEQLPVLDGKNYVGMITYRDILRRRSVHMDAKVEGYIVKTPVLSPEDDVLHAVDVLRDSGLPALPVVDKHELVGIVSRTDIMKHIGEVMPADRVRVLDLMATDPVTVTEKDDVSIAAERIRQLEESEIPVVSSKDGRLVGILRMDEIAANTVLRDKQRMGKGDYAGVKEKVEISCGSLMDNPVSVSQNDTVAKACALMVGNRLHILPVVDGSGLVVGIIGVSDVIDAIDTKKEKEGLTLEVSGLSSGDQDLYDATYFLVGKAAQRLLKMAHRNSGVLKIHVQRYESGGRVKYSLRTRLVSGPINITVNDYGWDYARCLSHILEVYEGRLEKLRER</sequence>
<dbReference type="PROSITE" id="PS51371">
    <property type="entry name" value="CBS"/>
    <property type="match status" value="4"/>
</dbReference>
<reference evidence="4" key="2">
    <citation type="submission" date="2022-09" db="EMBL/GenBank/DDBJ databases">
        <authorList>
            <person name="Sun Q."/>
            <person name="Ohkuma M."/>
        </authorList>
    </citation>
    <scope>NUCLEOTIDE SEQUENCE</scope>
    <source>
        <strain evidence="4">JCM 13583</strain>
    </source>
</reference>
<dbReference type="InterPro" id="IPR051257">
    <property type="entry name" value="Diverse_CBS-Domain"/>
</dbReference>
<evidence type="ECO:0000313" key="5">
    <source>
        <dbReference type="Proteomes" id="UP000632195"/>
    </source>
</evidence>